<dbReference type="Proteomes" id="UP000291151">
    <property type="component" value="Chromosome"/>
</dbReference>
<protein>
    <submittedName>
        <fullName evidence="1">Uncharacterized protein</fullName>
    </submittedName>
</protein>
<dbReference type="AlphaFoldDB" id="A0A4P6UTR5"/>
<organism evidence="1 2">
    <name type="scientific">Ureibacillus thermophilus</name>
    <dbReference type="NCBI Taxonomy" id="367743"/>
    <lineage>
        <taxon>Bacteria</taxon>
        <taxon>Bacillati</taxon>
        <taxon>Bacillota</taxon>
        <taxon>Bacilli</taxon>
        <taxon>Bacillales</taxon>
        <taxon>Caryophanaceae</taxon>
        <taxon>Ureibacillus</taxon>
    </lineage>
</organism>
<evidence type="ECO:0000313" key="1">
    <source>
        <dbReference type="EMBL" id="QBK26739.1"/>
    </source>
</evidence>
<gene>
    <name evidence="1" type="ORF">DKZ56_13305</name>
</gene>
<dbReference type="KEGG" id="uth:DKZ56_13305"/>
<dbReference type="RefSeq" id="WP_208650424.1">
    <property type="nucleotide sequence ID" value="NZ_CP036528.1"/>
</dbReference>
<sequence length="120" mass="13533">MVSPRRKAIQSLYRGTCTVKVWEEYKDPITKITKHQEVTKFENEPCKLSYVKQTTASSDGGPAIISQTIKLSLAPELEIPAGSKIIVTQDGVTKEFTRSGEPEVHMDHQHITLELFKEYA</sequence>
<keyword evidence="2" id="KW-1185">Reference proteome</keyword>
<accession>A0A4P6UTR5</accession>
<name>A0A4P6UTR5_9BACL</name>
<evidence type="ECO:0000313" key="2">
    <source>
        <dbReference type="Proteomes" id="UP000291151"/>
    </source>
</evidence>
<dbReference type="EMBL" id="CP036528">
    <property type="protein sequence ID" value="QBK26739.1"/>
    <property type="molecule type" value="Genomic_DNA"/>
</dbReference>
<reference evidence="1 2" key="1">
    <citation type="submission" date="2019-02" db="EMBL/GenBank/DDBJ databases">
        <title>Ureibacillus thermophilus.</title>
        <authorList>
            <person name="Sunny J.S."/>
            <person name="Natarajan A."/>
            <person name="Saleena L.M."/>
        </authorList>
    </citation>
    <scope>NUCLEOTIDE SEQUENCE [LARGE SCALE GENOMIC DNA]</scope>
    <source>
        <strain evidence="1 2">LM102</strain>
    </source>
</reference>
<proteinExistence type="predicted"/>